<protein>
    <submittedName>
        <fullName evidence="2">NAD dependent epimerase/dehydratase</fullName>
    </submittedName>
</protein>
<dbReference type="PANTHER" id="PTHR15020:SF50">
    <property type="entry name" value="UPF0659 PROTEIN YMR090W"/>
    <property type="match status" value="1"/>
</dbReference>
<sequence>MDMKNKKNVLVIGANGTTGKMVIDKLARNSAYYAKGMVRKEEQKETMEKLGALPVLGNLETDFSDAFEEVDIVIFAAGAGGGSGADKTKAIDKEGAIKAIDLAKEHGVEKFIMLSAIGAGKPSELDLDEAMEVYYDAKHTADAHLENSGLTYTIVRPGLLTDDEATGKIRASERLQDRDGEITRADVAEVLVQAIELDNLNHKAIEILNERTEIKTSLIRL</sequence>
<name>A0A0C2S1Q0_9BACL</name>
<dbReference type="AlphaFoldDB" id="A0A0C2S1Q0"/>
<dbReference type="Gene3D" id="3.40.50.720">
    <property type="entry name" value="NAD(P)-binding Rossmann-like Domain"/>
    <property type="match status" value="1"/>
</dbReference>
<organism evidence="2 3">
    <name type="scientific">Jeotgalibacillus campisalis</name>
    <dbReference type="NCBI Taxonomy" id="220754"/>
    <lineage>
        <taxon>Bacteria</taxon>
        <taxon>Bacillati</taxon>
        <taxon>Bacillota</taxon>
        <taxon>Bacilli</taxon>
        <taxon>Bacillales</taxon>
        <taxon>Caryophanaceae</taxon>
        <taxon>Jeotgalibacillus</taxon>
    </lineage>
</organism>
<proteinExistence type="predicted"/>
<dbReference type="InterPro" id="IPR016040">
    <property type="entry name" value="NAD(P)-bd_dom"/>
</dbReference>
<keyword evidence="3" id="KW-1185">Reference proteome</keyword>
<dbReference type="InterPro" id="IPR036291">
    <property type="entry name" value="NAD(P)-bd_dom_sf"/>
</dbReference>
<dbReference type="Proteomes" id="UP000031972">
    <property type="component" value="Unassembled WGS sequence"/>
</dbReference>
<dbReference type="PATRIC" id="fig|220754.4.peg.2147"/>
<dbReference type="Pfam" id="PF13460">
    <property type="entry name" value="NAD_binding_10"/>
    <property type="match status" value="1"/>
</dbReference>
<feature type="domain" description="NAD(P)-binding" evidence="1">
    <location>
        <begin position="13"/>
        <end position="196"/>
    </location>
</feature>
<accession>A0A0C2S1Q0</accession>
<gene>
    <name evidence="2" type="ORF">KR50_21310</name>
</gene>
<dbReference type="SUPFAM" id="SSF51735">
    <property type="entry name" value="NAD(P)-binding Rossmann-fold domains"/>
    <property type="match status" value="1"/>
</dbReference>
<dbReference type="PANTHER" id="PTHR15020">
    <property type="entry name" value="FLAVIN REDUCTASE-RELATED"/>
    <property type="match status" value="1"/>
</dbReference>
<comment type="caution">
    <text evidence="2">The sequence shown here is derived from an EMBL/GenBank/DDBJ whole genome shotgun (WGS) entry which is preliminary data.</text>
</comment>
<evidence type="ECO:0000259" key="1">
    <source>
        <dbReference type="Pfam" id="PF13460"/>
    </source>
</evidence>
<evidence type="ECO:0000313" key="2">
    <source>
        <dbReference type="EMBL" id="KIL47964.1"/>
    </source>
</evidence>
<dbReference type="EMBL" id="JXRR01000014">
    <property type="protein sequence ID" value="KIL47964.1"/>
    <property type="molecule type" value="Genomic_DNA"/>
</dbReference>
<dbReference type="CDD" id="cd05243">
    <property type="entry name" value="SDR_a5"/>
    <property type="match status" value="1"/>
</dbReference>
<evidence type="ECO:0000313" key="3">
    <source>
        <dbReference type="Proteomes" id="UP000031972"/>
    </source>
</evidence>
<reference evidence="2 3" key="1">
    <citation type="submission" date="2015-01" db="EMBL/GenBank/DDBJ databases">
        <title>Jeotgalibacillus campisalis genome sequencing.</title>
        <authorList>
            <person name="Goh K.M."/>
            <person name="Chan K.-G."/>
            <person name="Yaakop A.S."/>
            <person name="Ee R."/>
            <person name="Gan H.M."/>
            <person name="Chan C.S."/>
        </authorList>
    </citation>
    <scope>NUCLEOTIDE SEQUENCE [LARGE SCALE GENOMIC DNA]</scope>
    <source>
        <strain evidence="2 3">SF-57</strain>
    </source>
</reference>